<reference evidence="1" key="1">
    <citation type="submission" date="2021-07" db="EMBL/GenBank/DDBJ databases">
        <title>Zhongshania sp. CAU 1632 isolated from seawater.</title>
        <authorList>
            <person name="Kim W."/>
        </authorList>
    </citation>
    <scope>NUCLEOTIDE SEQUENCE</scope>
    <source>
        <strain evidence="1">CAU 1632</strain>
    </source>
</reference>
<dbReference type="Proteomes" id="UP001166291">
    <property type="component" value="Unassembled WGS sequence"/>
</dbReference>
<proteinExistence type="predicted"/>
<keyword evidence="2" id="KW-1185">Reference proteome</keyword>
<evidence type="ECO:0000313" key="2">
    <source>
        <dbReference type="Proteomes" id="UP001166291"/>
    </source>
</evidence>
<comment type="caution">
    <text evidence="1">The sequence shown here is derived from an EMBL/GenBank/DDBJ whole genome shotgun (WGS) entry which is preliminary data.</text>
</comment>
<accession>A0ABS6VVL2</accession>
<organism evidence="1 2">
    <name type="scientific">Zhongshania aquimaris</name>
    <dbReference type="NCBI Taxonomy" id="2857107"/>
    <lineage>
        <taxon>Bacteria</taxon>
        <taxon>Pseudomonadati</taxon>
        <taxon>Pseudomonadota</taxon>
        <taxon>Gammaproteobacteria</taxon>
        <taxon>Cellvibrionales</taxon>
        <taxon>Spongiibacteraceae</taxon>
        <taxon>Zhongshania</taxon>
    </lineage>
</organism>
<dbReference type="EMBL" id="JAHWDQ010000005">
    <property type="protein sequence ID" value="MBW2942377.1"/>
    <property type="molecule type" value="Genomic_DNA"/>
</dbReference>
<dbReference type="RefSeq" id="WP_219044620.1">
    <property type="nucleotide sequence ID" value="NZ_JAHWDQ010000005.1"/>
</dbReference>
<sequence length="65" mass="7445">MLIYEDDVWMYREHNFIDETSVEHTRFGVSGTVATVANLSSDSRVDANLESCIENLLKQPTSFVY</sequence>
<evidence type="ECO:0000313" key="1">
    <source>
        <dbReference type="EMBL" id="MBW2942377.1"/>
    </source>
</evidence>
<protein>
    <submittedName>
        <fullName evidence="1">Uncharacterized protein</fullName>
    </submittedName>
</protein>
<gene>
    <name evidence="1" type="ORF">KXJ70_16395</name>
</gene>
<name>A0ABS6VVL2_9GAMM</name>